<protein>
    <recommendedName>
        <fullName evidence="3">DUF4219 domain-containing protein</fullName>
    </recommendedName>
</protein>
<dbReference type="OrthoDB" id="1001852at2759"/>
<name>A0A843W212_COLES</name>
<evidence type="ECO:0000313" key="2">
    <source>
        <dbReference type="Proteomes" id="UP000652761"/>
    </source>
</evidence>
<reference evidence="1" key="1">
    <citation type="submission" date="2017-07" db="EMBL/GenBank/DDBJ databases">
        <title>Taro Niue Genome Assembly and Annotation.</title>
        <authorList>
            <person name="Atibalentja N."/>
            <person name="Keating K."/>
            <person name="Fields C.J."/>
        </authorList>
    </citation>
    <scope>NUCLEOTIDE SEQUENCE</scope>
    <source>
        <strain evidence="1">Niue_2</strain>
        <tissue evidence="1">Leaf</tissue>
    </source>
</reference>
<dbReference type="Proteomes" id="UP000652761">
    <property type="component" value="Unassembled WGS sequence"/>
</dbReference>
<evidence type="ECO:0008006" key="3">
    <source>
        <dbReference type="Google" id="ProtNLM"/>
    </source>
</evidence>
<sequence>MAAQGYAKGQSVNSPPLFDGEDYNYWKIRMKFFLQGYDYQLWSIIEDEDLIVLSSRENWTDNDSQNNKVKNIICCALTRKEFNKISACKIAKEMWDKINLTYEGSDKVNETKIDILVTQYEKFQMQSREFPTEPVTSEAHPYPHRLRPVRGRRTRIKYVIGLTSLVEVFRHSWYQSNKFEMADRRDWGGGGDDPEESTQRMIERIWESLTDIQRRMDQQAPVPPIAVPPRDGETVPIVPVLPPPGEEVPFVAPLPPPPPFLLVEEPVMQVENFLRL</sequence>
<dbReference type="PANTHER" id="PTHR34676:SF17">
    <property type="entry name" value="OS06G0684500 PROTEIN"/>
    <property type="match status" value="1"/>
</dbReference>
<gene>
    <name evidence="1" type="ORF">Taro_034835</name>
</gene>
<keyword evidence="2" id="KW-1185">Reference proteome</keyword>
<dbReference type="Pfam" id="PF14223">
    <property type="entry name" value="Retrotran_gag_2"/>
    <property type="match status" value="1"/>
</dbReference>
<proteinExistence type="predicted"/>
<organism evidence="1 2">
    <name type="scientific">Colocasia esculenta</name>
    <name type="common">Wild taro</name>
    <name type="synonym">Arum esculentum</name>
    <dbReference type="NCBI Taxonomy" id="4460"/>
    <lineage>
        <taxon>Eukaryota</taxon>
        <taxon>Viridiplantae</taxon>
        <taxon>Streptophyta</taxon>
        <taxon>Embryophyta</taxon>
        <taxon>Tracheophyta</taxon>
        <taxon>Spermatophyta</taxon>
        <taxon>Magnoliopsida</taxon>
        <taxon>Liliopsida</taxon>
        <taxon>Araceae</taxon>
        <taxon>Aroideae</taxon>
        <taxon>Colocasieae</taxon>
        <taxon>Colocasia</taxon>
    </lineage>
</organism>
<dbReference type="AlphaFoldDB" id="A0A843W212"/>
<evidence type="ECO:0000313" key="1">
    <source>
        <dbReference type="EMBL" id="MQM02076.1"/>
    </source>
</evidence>
<dbReference type="EMBL" id="NMUH01002786">
    <property type="protein sequence ID" value="MQM02076.1"/>
    <property type="molecule type" value="Genomic_DNA"/>
</dbReference>
<dbReference type="PANTHER" id="PTHR34676">
    <property type="entry name" value="DUF4219 DOMAIN-CONTAINING PROTEIN-RELATED"/>
    <property type="match status" value="1"/>
</dbReference>
<accession>A0A843W212</accession>
<comment type="caution">
    <text evidence="1">The sequence shown here is derived from an EMBL/GenBank/DDBJ whole genome shotgun (WGS) entry which is preliminary data.</text>
</comment>